<accession>A0A1B1C7T6</accession>
<sequence length="75" mass="7861">MRCTIHNHVVVVQRAFLHPGLDPVDLPQHLGGDDVAGGAAGVHAAVGDDEELVSRLSFSCSLARSKCSVVNIPSM</sequence>
<gene>
    <name evidence="1" type="ORF">BA011_08970</name>
</gene>
<evidence type="ECO:0000313" key="1">
    <source>
        <dbReference type="EMBL" id="ANP85848.1"/>
    </source>
</evidence>
<protein>
    <submittedName>
        <fullName evidence="1">Uncharacterized protein</fullName>
    </submittedName>
</protein>
<name>A0A1B1C7T6_RHILE</name>
<reference evidence="1 2" key="1">
    <citation type="submission" date="2016-06" db="EMBL/GenBank/DDBJ databases">
        <title>Microsymbionts genomes from the relict species Vavilovia formosa.</title>
        <authorList>
            <person name="Chirak E."/>
            <person name="Kimeklis A."/>
            <person name="Andronov E."/>
        </authorList>
    </citation>
    <scope>NUCLEOTIDE SEQUENCE [LARGE SCALE GENOMIC DNA]</scope>
    <source>
        <strain evidence="1 2">Vaf10</strain>
    </source>
</reference>
<dbReference type="AlphaFoldDB" id="A0A1B1C7T6"/>
<evidence type="ECO:0000313" key="2">
    <source>
        <dbReference type="Proteomes" id="UP000092691"/>
    </source>
</evidence>
<organism evidence="1 2">
    <name type="scientific">Rhizobium leguminosarum</name>
    <dbReference type="NCBI Taxonomy" id="384"/>
    <lineage>
        <taxon>Bacteria</taxon>
        <taxon>Pseudomonadati</taxon>
        <taxon>Pseudomonadota</taxon>
        <taxon>Alphaproteobacteria</taxon>
        <taxon>Hyphomicrobiales</taxon>
        <taxon>Rhizobiaceae</taxon>
        <taxon>Rhizobium/Agrobacterium group</taxon>
        <taxon>Rhizobium</taxon>
    </lineage>
</organism>
<dbReference type="EMBL" id="CP016286">
    <property type="protein sequence ID" value="ANP85848.1"/>
    <property type="molecule type" value="Genomic_DNA"/>
</dbReference>
<dbReference type="Proteomes" id="UP000092691">
    <property type="component" value="Chromosome"/>
</dbReference>
<proteinExistence type="predicted"/>